<accession>A0A699TYJ1</accession>
<organism evidence="1">
    <name type="scientific">Tanacetum cinerariifolium</name>
    <name type="common">Dalmatian daisy</name>
    <name type="synonym">Chrysanthemum cinerariifolium</name>
    <dbReference type="NCBI Taxonomy" id="118510"/>
    <lineage>
        <taxon>Eukaryota</taxon>
        <taxon>Viridiplantae</taxon>
        <taxon>Streptophyta</taxon>
        <taxon>Embryophyta</taxon>
        <taxon>Tracheophyta</taxon>
        <taxon>Spermatophyta</taxon>
        <taxon>Magnoliopsida</taxon>
        <taxon>eudicotyledons</taxon>
        <taxon>Gunneridae</taxon>
        <taxon>Pentapetalae</taxon>
        <taxon>asterids</taxon>
        <taxon>campanulids</taxon>
        <taxon>Asterales</taxon>
        <taxon>Asteraceae</taxon>
        <taxon>Asteroideae</taxon>
        <taxon>Anthemideae</taxon>
        <taxon>Anthemidinae</taxon>
        <taxon>Tanacetum</taxon>
    </lineage>
</organism>
<dbReference type="AlphaFoldDB" id="A0A699TYJ1"/>
<reference evidence="1" key="1">
    <citation type="journal article" date="2019" name="Sci. Rep.">
        <title>Draft genome of Tanacetum cinerariifolium, the natural source of mosquito coil.</title>
        <authorList>
            <person name="Yamashiro T."/>
            <person name="Shiraishi A."/>
            <person name="Satake H."/>
            <person name="Nakayama K."/>
        </authorList>
    </citation>
    <scope>NUCLEOTIDE SEQUENCE</scope>
</reference>
<dbReference type="EMBL" id="BKCJ011282347">
    <property type="protein sequence ID" value="GFD14851.1"/>
    <property type="molecule type" value="Genomic_DNA"/>
</dbReference>
<dbReference type="InterPro" id="IPR021109">
    <property type="entry name" value="Peptidase_aspartic_dom_sf"/>
</dbReference>
<dbReference type="GO" id="GO:0003964">
    <property type="term" value="F:RNA-directed DNA polymerase activity"/>
    <property type="evidence" value="ECO:0007669"/>
    <property type="project" value="UniProtKB-KW"/>
</dbReference>
<keyword evidence="1" id="KW-0548">Nucleotidyltransferase</keyword>
<keyword evidence="1" id="KW-0695">RNA-directed DNA polymerase</keyword>
<comment type="caution">
    <text evidence="1">The sequence shown here is derived from an EMBL/GenBank/DDBJ whole genome shotgun (WGS) entry which is preliminary data.</text>
</comment>
<dbReference type="Gene3D" id="2.40.70.10">
    <property type="entry name" value="Acid Proteases"/>
    <property type="match status" value="1"/>
</dbReference>
<name>A0A699TYJ1_TANCI</name>
<keyword evidence="1" id="KW-0808">Transferase</keyword>
<gene>
    <name evidence="1" type="ORF">Tci_886820</name>
</gene>
<dbReference type="Pfam" id="PF08284">
    <property type="entry name" value="RVP_2"/>
    <property type="match status" value="1"/>
</dbReference>
<protein>
    <submittedName>
        <fullName evidence="1">Reverse transcriptase domain-containing protein</fullName>
    </submittedName>
</protein>
<sequence>SYVTIHLRTIHQRVWSQLRNFLNHPFNIDLMTIDLGSFNVIIGMDWLSKYHVVIVCDEKIVRILHGDEILIIQGGRSNGKSESRLNIILCTKTQKYMQKECHVFLAYIAEKKMQKKSEEKRLEDVPIMQDFLEVFPQDLPGLPPTRQVEF</sequence>
<feature type="non-terminal residue" evidence="1">
    <location>
        <position position="1"/>
    </location>
</feature>
<evidence type="ECO:0000313" key="1">
    <source>
        <dbReference type="EMBL" id="GFD14851.1"/>
    </source>
</evidence>
<proteinExistence type="predicted"/>